<name>A0A124I3B3_9ACTN</name>
<dbReference type="Pfam" id="PF00582">
    <property type="entry name" value="Usp"/>
    <property type="match status" value="2"/>
</dbReference>
<evidence type="ECO:0000313" key="3">
    <source>
        <dbReference type="EMBL" id="KUN82769.1"/>
    </source>
</evidence>
<dbReference type="InterPro" id="IPR006016">
    <property type="entry name" value="UspA"/>
</dbReference>
<organism evidence="3 4">
    <name type="scientific">Streptomyces griseoruber</name>
    <dbReference type="NCBI Taxonomy" id="1943"/>
    <lineage>
        <taxon>Bacteria</taxon>
        <taxon>Bacillati</taxon>
        <taxon>Actinomycetota</taxon>
        <taxon>Actinomycetes</taxon>
        <taxon>Kitasatosporales</taxon>
        <taxon>Streptomycetaceae</taxon>
        <taxon>Streptomyces</taxon>
    </lineage>
</organism>
<gene>
    <name evidence="3" type="ORF">AQJ64_18710</name>
</gene>
<proteinExistence type="inferred from homology"/>
<dbReference type="SUPFAM" id="SSF52402">
    <property type="entry name" value="Adenine nucleotide alpha hydrolases-like"/>
    <property type="match status" value="2"/>
</dbReference>
<protein>
    <submittedName>
        <fullName evidence="3">Universal stress protein</fullName>
    </submittedName>
</protein>
<comment type="similarity">
    <text evidence="1">Belongs to the universal stress protein A family.</text>
</comment>
<dbReference type="OrthoDB" id="4867015at2"/>
<feature type="domain" description="UspA" evidence="2">
    <location>
        <begin position="1"/>
        <end position="136"/>
    </location>
</feature>
<dbReference type="InterPro" id="IPR014729">
    <property type="entry name" value="Rossmann-like_a/b/a_fold"/>
</dbReference>
<dbReference type="EMBL" id="LMWW01000029">
    <property type="protein sequence ID" value="KUN82769.1"/>
    <property type="molecule type" value="Genomic_DNA"/>
</dbReference>
<dbReference type="InterPro" id="IPR006015">
    <property type="entry name" value="Universal_stress_UspA"/>
</dbReference>
<dbReference type="Gene3D" id="3.40.50.620">
    <property type="entry name" value="HUPs"/>
    <property type="match status" value="2"/>
</dbReference>
<dbReference type="AlphaFoldDB" id="A0A124I3B3"/>
<dbReference type="STRING" id="1943.AQJ64_18710"/>
<dbReference type="PRINTS" id="PR01438">
    <property type="entry name" value="UNVRSLSTRESS"/>
</dbReference>
<evidence type="ECO:0000259" key="2">
    <source>
        <dbReference type="Pfam" id="PF00582"/>
    </source>
</evidence>
<evidence type="ECO:0000313" key="4">
    <source>
        <dbReference type="Proteomes" id="UP000052982"/>
    </source>
</evidence>
<dbReference type="PANTHER" id="PTHR46268">
    <property type="entry name" value="STRESS RESPONSE PROTEIN NHAX"/>
    <property type="match status" value="1"/>
</dbReference>
<accession>A0A124I3B3</accession>
<feature type="domain" description="UspA" evidence="2">
    <location>
        <begin position="156"/>
        <end position="289"/>
    </location>
</feature>
<comment type="caution">
    <text evidence="3">The sequence shown here is derived from an EMBL/GenBank/DDBJ whole genome shotgun (WGS) entry which is preliminary data.</text>
</comment>
<sequence length="291" mass="30854">MTGPVVVGVDGSPGSVTAAWWAAEEATRKKLPLVLLHSWPTQPLDVPIPQEARSRQLYGRNLLRRMEAELVHRHAGLTLTTELVSDTAAHALLAHGEDASLLVLGSRGHSAAASFLLGSISLHVLGLAQCPTVTVRAGDPAVEAGWGHPAGHRDEVVVGLAEAGPANDPVLEFAFASAASYGIGVRVVRALAHRVPYPASPEHAADILEAEERARLTTTLAKWRERFPDVPVLVQVVTGSAAHALLSAATRSRLTVVGRRRRTSHLTWKLGPVAHAVLHHGPCPVAVVPHD</sequence>
<reference evidence="3 4" key="1">
    <citation type="submission" date="2015-10" db="EMBL/GenBank/DDBJ databases">
        <title>Draft genome sequence of Streptomyces griseoruber DSM 40281, type strain for the species Streptomyces griseoruber.</title>
        <authorList>
            <person name="Ruckert C."/>
            <person name="Winkler A."/>
            <person name="Kalinowski J."/>
            <person name="Kampfer P."/>
            <person name="Glaeser S."/>
        </authorList>
    </citation>
    <scope>NUCLEOTIDE SEQUENCE [LARGE SCALE GENOMIC DNA]</scope>
    <source>
        <strain evidence="3 4">DSM 40281</strain>
    </source>
</reference>
<dbReference type="RefSeq" id="WP_055633523.1">
    <property type="nucleotide sequence ID" value="NZ_KQ948768.1"/>
</dbReference>
<keyword evidence="4" id="KW-1185">Reference proteome</keyword>
<dbReference type="Proteomes" id="UP000052982">
    <property type="component" value="Unassembled WGS sequence"/>
</dbReference>
<dbReference type="PANTHER" id="PTHR46268:SF6">
    <property type="entry name" value="UNIVERSAL STRESS PROTEIN UP12"/>
    <property type="match status" value="1"/>
</dbReference>
<evidence type="ECO:0000256" key="1">
    <source>
        <dbReference type="ARBA" id="ARBA00008791"/>
    </source>
</evidence>